<evidence type="ECO:0000313" key="3">
    <source>
        <dbReference type="Proteomes" id="UP001295444"/>
    </source>
</evidence>
<dbReference type="Proteomes" id="UP001295444">
    <property type="component" value="Chromosome 08"/>
</dbReference>
<dbReference type="AlphaFoldDB" id="A0AAD1WK84"/>
<sequence>MGKKTKLRRIDMASSSQDIGTLLRVTPQSRPTKMAPVREDSDSALEESATDDVSHLNMQGTPRANLDPQHPPQGRLARTTPSLEQTPASKADIQNLLREMKTLFAADIALVRKDLGVITARLQLLEDPGDNVQCRQDAQQSELDALKLTNLLMEGRIAALEDSKRQRNLKIQCP</sequence>
<organism evidence="2 3">
    <name type="scientific">Pelobates cultripes</name>
    <name type="common">Western spadefoot toad</name>
    <dbReference type="NCBI Taxonomy" id="61616"/>
    <lineage>
        <taxon>Eukaryota</taxon>
        <taxon>Metazoa</taxon>
        <taxon>Chordata</taxon>
        <taxon>Craniata</taxon>
        <taxon>Vertebrata</taxon>
        <taxon>Euteleostomi</taxon>
        <taxon>Amphibia</taxon>
        <taxon>Batrachia</taxon>
        <taxon>Anura</taxon>
        <taxon>Pelobatoidea</taxon>
        <taxon>Pelobatidae</taxon>
        <taxon>Pelobates</taxon>
    </lineage>
</organism>
<keyword evidence="3" id="KW-1185">Reference proteome</keyword>
<evidence type="ECO:0000313" key="2">
    <source>
        <dbReference type="EMBL" id="CAH2310858.1"/>
    </source>
</evidence>
<dbReference type="EMBL" id="OW240919">
    <property type="protein sequence ID" value="CAH2310858.1"/>
    <property type="molecule type" value="Genomic_DNA"/>
</dbReference>
<accession>A0AAD1WK84</accession>
<reference evidence="2" key="1">
    <citation type="submission" date="2022-03" db="EMBL/GenBank/DDBJ databases">
        <authorList>
            <person name="Alioto T."/>
            <person name="Alioto T."/>
            <person name="Gomez Garrido J."/>
        </authorList>
    </citation>
    <scope>NUCLEOTIDE SEQUENCE</scope>
</reference>
<feature type="region of interest" description="Disordered" evidence="1">
    <location>
        <begin position="1"/>
        <end position="88"/>
    </location>
</feature>
<name>A0AAD1WK84_PELCU</name>
<feature type="compositionally biased region" description="Polar residues" evidence="1">
    <location>
        <begin position="79"/>
        <end position="88"/>
    </location>
</feature>
<protein>
    <submittedName>
        <fullName evidence="2">Uncharacterized protein</fullName>
    </submittedName>
</protein>
<gene>
    <name evidence="2" type="ORF">PECUL_23A015354</name>
</gene>
<proteinExistence type="predicted"/>
<evidence type="ECO:0000256" key="1">
    <source>
        <dbReference type="SAM" id="MobiDB-lite"/>
    </source>
</evidence>